<dbReference type="PANTHER" id="PTHR13292">
    <property type="entry name" value="AUTOPHAGY-RELATED PROTEIN 101"/>
    <property type="match status" value="1"/>
</dbReference>
<evidence type="ECO:0000256" key="1">
    <source>
        <dbReference type="ARBA" id="ARBA00007130"/>
    </source>
</evidence>
<proteinExistence type="inferred from homology"/>
<accession>A0A420Y6P1</accession>
<keyword evidence="5" id="KW-1185">Reference proteome</keyword>
<protein>
    <recommendedName>
        <fullName evidence="2">Autophagy-related protein 101</fullName>
    </recommendedName>
</protein>
<evidence type="ECO:0000313" key="5">
    <source>
        <dbReference type="Proteomes" id="UP000275385"/>
    </source>
</evidence>
<evidence type="ECO:0000313" key="4">
    <source>
        <dbReference type="EMBL" id="RKU43559.1"/>
    </source>
</evidence>
<name>A0A420Y6P1_9PEZI</name>
<reference evidence="4 5" key="1">
    <citation type="submission" date="2018-08" db="EMBL/GenBank/DDBJ databases">
        <title>Draft genome of the lignicolous fungus Coniochaeta pulveracea.</title>
        <authorList>
            <person name="Borstlap C.J."/>
            <person name="De Witt R.N."/>
            <person name="Botha A."/>
            <person name="Volschenk H."/>
        </authorList>
    </citation>
    <scope>NUCLEOTIDE SEQUENCE [LARGE SCALE GENOMIC DNA]</scope>
    <source>
        <strain evidence="4 5">CAB683</strain>
    </source>
</reference>
<keyword evidence="3" id="KW-0072">Autophagy</keyword>
<dbReference type="PANTHER" id="PTHR13292:SF0">
    <property type="entry name" value="AUTOPHAGY-RELATED PROTEIN 101"/>
    <property type="match status" value="1"/>
</dbReference>
<dbReference type="Proteomes" id="UP000275385">
    <property type="component" value="Unassembled WGS sequence"/>
</dbReference>
<sequence length="210" mass="23717">MEPPTPSAPPEFILEAFADPSSIKDVVRGILHTVFFNRFLQAIYPQTREVLDISLPYIPDAELETMIDQRTQALVRQLDAERHQPHAGGGGGGGGGSGRGQVTVQFYERRRRKATAWNMLGRGDEEVCWERWTVKVTVAEPRTETERLKVRQATKATLLRTVQKIVTYVNTHKDHIPPITTMESNPFPYQISINQKAEAGWAQRMGMGLY</sequence>
<dbReference type="InterPro" id="IPR012445">
    <property type="entry name" value="ATG101"/>
</dbReference>
<dbReference type="GO" id="GO:0019901">
    <property type="term" value="F:protein kinase binding"/>
    <property type="evidence" value="ECO:0007669"/>
    <property type="project" value="TreeGrafter"/>
</dbReference>
<dbReference type="AlphaFoldDB" id="A0A420Y6P1"/>
<dbReference type="EMBL" id="QVQW01000041">
    <property type="protein sequence ID" value="RKU43559.1"/>
    <property type="molecule type" value="Genomic_DNA"/>
</dbReference>
<dbReference type="OrthoDB" id="10259639at2759"/>
<comment type="similarity">
    <text evidence="1">Belongs to the ATG101 family.</text>
</comment>
<dbReference type="GO" id="GO:0000045">
    <property type="term" value="P:autophagosome assembly"/>
    <property type="evidence" value="ECO:0007669"/>
    <property type="project" value="TreeGrafter"/>
</dbReference>
<organism evidence="4 5">
    <name type="scientific">Coniochaeta pulveracea</name>
    <dbReference type="NCBI Taxonomy" id="177199"/>
    <lineage>
        <taxon>Eukaryota</taxon>
        <taxon>Fungi</taxon>
        <taxon>Dikarya</taxon>
        <taxon>Ascomycota</taxon>
        <taxon>Pezizomycotina</taxon>
        <taxon>Sordariomycetes</taxon>
        <taxon>Sordariomycetidae</taxon>
        <taxon>Coniochaetales</taxon>
        <taxon>Coniochaetaceae</taxon>
        <taxon>Coniochaeta</taxon>
    </lineage>
</organism>
<gene>
    <name evidence="4" type="ORF">DL546_002731</name>
</gene>
<comment type="caution">
    <text evidence="4">The sequence shown here is derived from an EMBL/GenBank/DDBJ whole genome shotgun (WGS) entry which is preliminary data.</text>
</comment>
<dbReference type="STRING" id="177199.A0A420Y6P1"/>
<evidence type="ECO:0000256" key="3">
    <source>
        <dbReference type="ARBA" id="ARBA00023006"/>
    </source>
</evidence>
<dbReference type="Pfam" id="PF07855">
    <property type="entry name" value="ATG101"/>
    <property type="match status" value="1"/>
</dbReference>
<dbReference type="GO" id="GO:0000407">
    <property type="term" value="C:phagophore assembly site"/>
    <property type="evidence" value="ECO:0007669"/>
    <property type="project" value="TreeGrafter"/>
</dbReference>
<dbReference type="GO" id="GO:1990316">
    <property type="term" value="C:Atg1/ULK1 kinase complex"/>
    <property type="evidence" value="ECO:0007669"/>
    <property type="project" value="TreeGrafter"/>
</dbReference>
<evidence type="ECO:0000256" key="2">
    <source>
        <dbReference type="ARBA" id="ARBA00018874"/>
    </source>
</evidence>